<evidence type="ECO:0000256" key="2">
    <source>
        <dbReference type="PROSITE-ProRule" id="PRU00169"/>
    </source>
</evidence>
<evidence type="ECO:0000256" key="3">
    <source>
        <dbReference type="PROSITE-ProRule" id="PRU01091"/>
    </source>
</evidence>
<dbReference type="InterPro" id="IPR011006">
    <property type="entry name" value="CheY-like_superfamily"/>
</dbReference>
<dbReference type="CDD" id="cd00383">
    <property type="entry name" value="trans_reg_C"/>
    <property type="match status" value="1"/>
</dbReference>
<dbReference type="InterPro" id="IPR039420">
    <property type="entry name" value="WalR-like"/>
</dbReference>
<feature type="domain" description="Response regulatory" evidence="5">
    <location>
        <begin position="54"/>
        <end position="167"/>
    </location>
</feature>
<dbReference type="GeneID" id="91469880"/>
<keyword evidence="2" id="KW-0597">Phosphoprotein</keyword>
<dbReference type="InterPro" id="IPR016032">
    <property type="entry name" value="Sig_transdc_resp-reg_C-effctor"/>
</dbReference>
<comment type="caution">
    <text evidence="7">The sequence shown here is derived from an EMBL/GenBank/DDBJ whole genome shotgun (WGS) entry which is preliminary data.</text>
</comment>
<organism evidence="7 8">
    <name type="scientific">Streptomyces asoensis</name>
    <dbReference type="NCBI Taxonomy" id="249586"/>
    <lineage>
        <taxon>Bacteria</taxon>
        <taxon>Bacillati</taxon>
        <taxon>Actinomycetota</taxon>
        <taxon>Actinomycetes</taxon>
        <taxon>Kitasatosporales</taxon>
        <taxon>Streptomycetaceae</taxon>
        <taxon>Streptomyces</taxon>
    </lineage>
</organism>
<dbReference type="InterPro" id="IPR001867">
    <property type="entry name" value="OmpR/PhoB-type_DNA-bd"/>
</dbReference>
<feature type="modified residue" description="4-aspartylphosphate" evidence="2">
    <location>
        <position position="103"/>
    </location>
</feature>
<dbReference type="PROSITE" id="PS50110">
    <property type="entry name" value="RESPONSE_REGULATORY"/>
    <property type="match status" value="1"/>
</dbReference>
<dbReference type="Pfam" id="PF00486">
    <property type="entry name" value="Trans_reg_C"/>
    <property type="match status" value="1"/>
</dbReference>
<dbReference type="RefSeq" id="WP_189918619.1">
    <property type="nucleotide sequence ID" value="NZ_BMSI01000002.1"/>
</dbReference>
<evidence type="ECO:0000256" key="4">
    <source>
        <dbReference type="SAM" id="MobiDB-lite"/>
    </source>
</evidence>
<sequence length="276" mass="29615">MRAPRHPRRDARGDRPAAPADAPAHPGPPGEGRRAETPPSPGREPSLARGAGRRVLVVAAEPDLAELLATTLGLAGYRAVLAGTLAEALARLGAQRFDLAVVDTALPGLAGYDAAGRPAIAHRPPVLYLAACDLLGRLLPELAPGEKDCVTKPLRVAEVLTRMQVLLRATAPGSPGRAPGYGDLVVDDVLRRARRGDRDLGLTPAEYRLLRHLLDNPHRVLSKEQLGRYVRGGYRGDNAVEQLVSRLRRKVDRGGAALIHTRRGFGYWLGKADTED</sequence>
<accession>A0ABQ3RWS7</accession>
<evidence type="ECO:0000259" key="5">
    <source>
        <dbReference type="PROSITE" id="PS50110"/>
    </source>
</evidence>
<evidence type="ECO:0000256" key="1">
    <source>
        <dbReference type="ARBA" id="ARBA00023125"/>
    </source>
</evidence>
<protein>
    <submittedName>
        <fullName evidence="7">DNA-binding response regulator</fullName>
    </submittedName>
</protein>
<dbReference type="SMART" id="SM00448">
    <property type="entry name" value="REC"/>
    <property type="match status" value="1"/>
</dbReference>
<reference evidence="8" key="1">
    <citation type="submission" date="2023-07" db="EMBL/GenBank/DDBJ databases">
        <title>Whole genome shotgun sequence of Streptomyces cacaoi subsp. asoensis NBRC 13813.</title>
        <authorList>
            <person name="Komaki H."/>
            <person name="Tamura T."/>
        </authorList>
    </citation>
    <scope>NUCLEOTIDE SEQUENCE [LARGE SCALE GENOMIC DNA]</scope>
    <source>
        <strain evidence="8">NBRC 13813</strain>
    </source>
</reference>
<dbReference type="InterPro" id="IPR036388">
    <property type="entry name" value="WH-like_DNA-bd_sf"/>
</dbReference>
<gene>
    <name evidence="7" type="ORF">Saso_19750</name>
</gene>
<proteinExistence type="predicted"/>
<dbReference type="Pfam" id="PF00072">
    <property type="entry name" value="Response_reg"/>
    <property type="match status" value="1"/>
</dbReference>
<dbReference type="PANTHER" id="PTHR48111:SF36">
    <property type="entry name" value="TRANSCRIPTIONAL REGULATORY PROTEIN CUTR"/>
    <property type="match status" value="1"/>
</dbReference>
<keyword evidence="8" id="KW-1185">Reference proteome</keyword>
<dbReference type="EMBL" id="BNEB01000002">
    <property type="protein sequence ID" value="GHI60325.1"/>
    <property type="molecule type" value="Genomic_DNA"/>
</dbReference>
<dbReference type="SUPFAM" id="SSF46894">
    <property type="entry name" value="C-terminal effector domain of the bipartite response regulators"/>
    <property type="match status" value="1"/>
</dbReference>
<feature type="domain" description="OmpR/PhoB-type" evidence="6">
    <location>
        <begin position="176"/>
        <end position="271"/>
    </location>
</feature>
<evidence type="ECO:0000259" key="6">
    <source>
        <dbReference type="PROSITE" id="PS51755"/>
    </source>
</evidence>
<dbReference type="Gene3D" id="1.10.10.10">
    <property type="entry name" value="Winged helix-like DNA-binding domain superfamily/Winged helix DNA-binding domain"/>
    <property type="match status" value="1"/>
</dbReference>
<dbReference type="SMART" id="SM00862">
    <property type="entry name" value="Trans_reg_C"/>
    <property type="match status" value="1"/>
</dbReference>
<dbReference type="PROSITE" id="PS51755">
    <property type="entry name" value="OMPR_PHOB"/>
    <property type="match status" value="1"/>
</dbReference>
<dbReference type="Gene3D" id="3.40.50.2300">
    <property type="match status" value="1"/>
</dbReference>
<dbReference type="Proteomes" id="UP000649259">
    <property type="component" value="Unassembled WGS sequence"/>
</dbReference>
<evidence type="ECO:0000313" key="7">
    <source>
        <dbReference type="EMBL" id="GHI60325.1"/>
    </source>
</evidence>
<feature type="region of interest" description="Disordered" evidence="4">
    <location>
        <begin position="1"/>
        <end position="49"/>
    </location>
</feature>
<dbReference type="SUPFAM" id="SSF52172">
    <property type="entry name" value="CheY-like"/>
    <property type="match status" value="1"/>
</dbReference>
<keyword evidence="1 3" id="KW-0238">DNA-binding</keyword>
<feature type="DNA-binding region" description="OmpR/PhoB-type" evidence="3">
    <location>
        <begin position="176"/>
        <end position="271"/>
    </location>
</feature>
<dbReference type="PANTHER" id="PTHR48111">
    <property type="entry name" value="REGULATOR OF RPOS"/>
    <property type="match status" value="1"/>
</dbReference>
<dbReference type="GO" id="GO:0003677">
    <property type="term" value="F:DNA binding"/>
    <property type="evidence" value="ECO:0007669"/>
    <property type="project" value="UniProtKB-KW"/>
</dbReference>
<name>A0ABQ3RWS7_9ACTN</name>
<evidence type="ECO:0000313" key="8">
    <source>
        <dbReference type="Proteomes" id="UP000649259"/>
    </source>
</evidence>
<dbReference type="InterPro" id="IPR001789">
    <property type="entry name" value="Sig_transdc_resp-reg_receiver"/>
</dbReference>